<gene>
    <name evidence="2" type="ORF">E4U09_007939</name>
</gene>
<evidence type="ECO:0000313" key="2">
    <source>
        <dbReference type="EMBL" id="KAG6299631.1"/>
    </source>
</evidence>
<evidence type="ECO:0000256" key="1">
    <source>
        <dbReference type="SAM" id="MobiDB-lite"/>
    </source>
</evidence>
<proteinExistence type="predicted"/>
<name>A0A9P7QK17_9HYPO</name>
<evidence type="ECO:0000313" key="3">
    <source>
        <dbReference type="Proteomes" id="UP000707071"/>
    </source>
</evidence>
<protein>
    <submittedName>
        <fullName evidence="2">Uncharacterized protein</fullName>
    </submittedName>
</protein>
<sequence>MASIRAHMHDSITIPLPGSEQSSYSVKYSYCSSPSSATSSHLSGANELSRTHDAPPSYFLGSAVSSAVSSSQPSTEELNSRDASTHSPSSYDTRNGRDMDRVEQESPAPAIAYFPPSPRASRLSVNTYDSRFSMDSPDGPFVGEHEEPVGDDEEPEVRRRLTAQDCAIPDVLRTYHGVEPTDPPLRPSDARTFRYLFPSWDCLSIRHDDTTLDGNMNLRVDTVVLGLAGSSGECDRPVTVQLFHLRMHDLVTRHFSLRRYSRDSGREVCFSKREYTSACSTPPQYGVLRSVSSALRHVRAPFQRSRATSSSCFSSKSSPLSPWRPSTTTSAVTGTSSASSSSGRTTDSEGRPARLPVRCPPAVLEPTDKIKLEFGNYARIEVARRNPNCYRFEWWGRTYVWKRVVNTQLNTFSFHLKRDGRREELAHIQQERQSPSQVDAEKRAGGWVPPCYMWFQWSVITGPRDVAEIFIATGLVALVDDCIRREWQSTSSSAKRDRPNAAPSVEKAKTHFGSDSSEAEPSSLRGLFSRRHEQTPARPFRFSRAMSVHY</sequence>
<reference evidence="2 3" key="1">
    <citation type="journal article" date="2020" name="bioRxiv">
        <title>Whole genome comparisons of ergot fungi reveals the divergence and evolution of species within the genus Claviceps are the result of varying mechanisms driving genome evolution and host range expansion.</title>
        <authorList>
            <person name="Wyka S.A."/>
            <person name="Mondo S.J."/>
            <person name="Liu M."/>
            <person name="Dettman J."/>
            <person name="Nalam V."/>
            <person name="Broders K.D."/>
        </authorList>
    </citation>
    <scope>NUCLEOTIDE SEQUENCE [LARGE SCALE GENOMIC DNA]</scope>
    <source>
        <strain evidence="2 3">Clav52</strain>
    </source>
</reference>
<dbReference type="Proteomes" id="UP000707071">
    <property type="component" value="Unassembled WGS sequence"/>
</dbReference>
<feature type="region of interest" description="Disordered" evidence="1">
    <location>
        <begin position="309"/>
        <end position="360"/>
    </location>
</feature>
<feature type="region of interest" description="Disordered" evidence="1">
    <location>
        <begin position="135"/>
        <end position="155"/>
    </location>
</feature>
<dbReference type="AlphaFoldDB" id="A0A9P7QK17"/>
<feature type="region of interest" description="Disordered" evidence="1">
    <location>
        <begin position="1"/>
        <end position="102"/>
    </location>
</feature>
<accession>A0A9P7QK17</accession>
<organism evidence="2 3">
    <name type="scientific">Claviceps aff. purpurea</name>
    <dbReference type="NCBI Taxonomy" id="1967640"/>
    <lineage>
        <taxon>Eukaryota</taxon>
        <taxon>Fungi</taxon>
        <taxon>Dikarya</taxon>
        <taxon>Ascomycota</taxon>
        <taxon>Pezizomycotina</taxon>
        <taxon>Sordariomycetes</taxon>
        <taxon>Hypocreomycetidae</taxon>
        <taxon>Hypocreales</taxon>
        <taxon>Clavicipitaceae</taxon>
        <taxon>Claviceps</taxon>
    </lineage>
</organism>
<keyword evidence="3" id="KW-1185">Reference proteome</keyword>
<feature type="region of interest" description="Disordered" evidence="1">
    <location>
        <begin position="489"/>
        <end position="536"/>
    </location>
</feature>
<dbReference type="EMBL" id="SRRH01000088">
    <property type="protein sequence ID" value="KAG6299631.1"/>
    <property type="molecule type" value="Genomic_DNA"/>
</dbReference>
<comment type="caution">
    <text evidence="2">The sequence shown here is derived from an EMBL/GenBank/DDBJ whole genome shotgun (WGS) entry which is preliminary data.</text>
</comment>
<feature type="compositionally biased region" description="Low complexity" evidence="1">
    <location>
        <begin position="22"/>
        <end position="43"/>
    </location>
</feature>
<feature type="compositionally biased region" description="Low complexity" evidence="1">
    <location>
        <begin position="62"/>
        <end position="71"/>
    </location>
</feature>
<feature type="compositionally biased region" description="Low complexity" evidence="1">
    <location>
        <begin position="309"/>
        <end position="345"/>
    </location>
</feature>